<reference evidence="1" key="1">
    <citation type="submission" date="2020-05" db="EMBL/GenBank/DDBJ databases">
        <title>Mycena genomes resolve the evolution of fungal bioluminescence.</title>
        <authorList>
            <person name="Tsai I.J."/>
        </authorList>
    </citation>
    <scope>NUCLEOTIDE SEQUENCE</scope>
    <source>
        <strain evidence="1">CCC161011</strain>
    </source>
</reference>
<dbReference type="EMBL" id="JACAZI010000005">
    <property type="protein sequence ID" value="KAF7360103.1"/>
    <property type="molecule type" value="Genomic_DNA"/>
</dbReference>
<comment type="caution">
    <text evidence="1">The sequence shown here is derived from an EMBL/GenBank/DDBJ whole genome shotgun (WGS) entry which is preliminary data.</text>
</comment>
<sequence length="332" mass="37300">MQLPQELVNAIIDEIHAFTDSAPSLKSCALVARSFLGQSQKNLFAVVKLKENSPASSLRFSNLLSSSLHLAIHVNDLSLECHSENWESVAHILSAVSNLTRLRLTPKEKEWFSTKNVCKPAPFSEPFSTPHLRVIEMCDYEFVDAFQLQSLFSGSVRPESLVLDNIIFSVPTRCTAVAPRDTTTAASNLTLRHMTRSTIDAIMNSFTVLDLKELHSLSVFDSPINNILRLPNARSIRKLSISVYFKDPVSVCAPLEPEVLVELGRLQTLTFDIYLPVLLPGVLRTFGDLRDLKRLETVWVVFSIWSDGTVDDENSWRAFDGRLRVLLEKGMR</sequence>
<gene>
    <name evidence="1" type="ORF">MVEN_00738700</name>
</gene>
<accession>A0A8H7D603</accession>
<keyword evidence="2" id="KW-1185">Reference proteome</keyword>
<organism evidence="1 2">
    <name type="scientific">Mycena venus</name>
    <dbReference type="NCBI Taxonomy" id="2733690"/>
    <lineage>
        <taxon>Eukaryota</taxon>
        <taxon>Fungi</taxon>
        <taxon>Dikarya</taxon>
        <taxon>Basidiomycota</taxon>
        <taxon>Agaricomycotina</taxon>
        <taxon>Agaricomycetes</taxon>
        <taxon>Agaricomycetidae</taxon>
        <taxon>Agaricales</taxon>
        <taxon>Marasmiineae</taxon>
        <taxon>Mycenaceae</taxon>
        <taxon>Mycena</taxon>
    </lineage>
</organism>
<dbReference type="AlphaFoldDB" id="A0A8H7D603"/>
<evidence type="ECO:0000313" key="1">
    <source>
        <dbReference type="EMBL" id="KAF7360103.1"/>
    </source>
</evidence>
<dbReference type="Proteomes" id="UP000620124">
    <property type="component" value="Unassembled WGS sequence"/>
</dbReference>
<evidence type="ECO:0000313" key="2">
    <source>
        <dbReference type="Proteomes" id="UP000620124"/>
    </source>
</evidence>
<proteinExistence type="predicted"/>
<protein>
    <submittedName>
        <fullName evidence="1">Uncharacterized protein</fullName>
    </submittedName>
</protein>
<name>A0A8H7D603_9AGAR</name>
<dbReference type="OrthoDB" id="2745898at2759"/>